<keyword evidence="2" id="KW-1185">Reference proteome</keyword>
<sequence>MQTADLSNQMNSYHGCSQRAQLLGMCYIQLVLCSCSGNTYWDLRGFNWYILDRINPNEHLIGLLIGSKQVTHLLMTLLILDLLQKLHSSSQYPSTNQFLSAVVPAYGSFGSFLQFNFNLLFSLMFTS</sequence>
<reference evidence="1 2" key="1">
    <citation type="submission" date="2021-06" db="EMBL/GenBank/DDBJ databases">
        <authorList>
            <person name="Palmer J.M."/>
        </authorList>
    </citation>
    <scope>NUCLEOTIDE SEQUENCE [LARGE SCALE GENOMIC DNA]</scope>
    <source>
        <strain evidence="1 2">XC_2019</strain>
        <tissue evidence="1">Muscle</tissue>
    </source>
</reference>
<organism evidence="1 2">
    <name type="scientific">Xenoophorus captivus</name>
    <dbReference type="NCBI Taxonomy" id="1517983"/>
    <lineage>
        <taxon>Eukaryota</taxon>
        <taxon>Metazoa</taxon>
        <taxon>Chordata</taxon>
        <taxon>Craniata</taxon>
        <taxon>Vertebrata</taxon>
        <taxon>Euteleostomi</taxon>
        <taxon>Actinopterygii</taxon>
        <taxon>Neopterygii</taxon>
        <taxon>Teleostei</taxon>
        <taxon>Neoteleostei</taxon>
        <taxon>Acanthomorphata</taxon>
        <taxon>Ovalentaria</taxon>
        <taxon>Atherinomorphae</taxon>
        <taxon>Cyprinodontiformes</taxon>
        <taxon>Goodeidae</taxon>
        <taxon>Xenoophorus</taxon>
    </lineage>
</organism>
<proteinExistence type="predicted"/>
<evidence type="ECO:0000313" key="1">
    <source>
        <dbReference type="EMBL" id="MEQ2205044.1"/>
    </source>
</evidence>
<gene>
    <name evidence="1" type="ORF">XENOCAPTIV_023808</name>
</gene>
<evidence type="ECO:0000313" key="2">
    <source>
        <dbReference type="Proteomes" id="UP001434883"/>
    </source>
</evidence>
<accession>A0ABV0RA64</accession>
<dbReference type="EMBL" id="JAHRIN010039071">
    <property type="protein sequence ID" value="MEQ2205044.1"/>
    <property type="molecule type" value="Genomic_DNA"/>
</dbReference>
<dbReference type="Proteomes" id="UP001434883">
    <property type="component" value="Unassembled WGS sequence"/>
</dbReference>
<name>A0ABV0RA64_9TELE</name>
<comment type="caution">
    <text evidence="1">The sequence shown here is derived from an EMBL/GenBank/DDBJ whole genome shotgun (WGS) entry which is preliminary data.</text>
</comment>
<protein>
    <submittedName>
        <fullName evidence="1">Uncharacterized protein</fullName>
    </submittedName>
</protein>